<proteinExistence type="predicted"/>
<accession>A0A3Q9F2D0</accession>
<dbReference type="KEGG" id="scya:EJ357_40270"/>
<reference evidence="1 2" key="1">
    <citation type="journal article" date="2019" name="Int. J. Syst. Evol. Microbiol.">
        <title>Streptomyces cyaneochromogenes sp. nov., a blue pigment-producing actinomycete from manganese-contaminated soil.</title>
        <authorList>
            <person name="Tang X."/>
            <person name="Zhao J."/>
            <person name="Li K."/>
            <person name="Chen Z."/>
            <person name="Sun Y."/>
            <person name="Gao J."/>
        </authorList>
    </citation>
    <scope>NUCLEOTIDE SEQUENCE [LARGE SCALE GENOMIC DNA]</scope>
    <source>
        <strain evidence="1 2">MK-45</strain>
    </source>
</reference>
<dbReference type="OrthoDB" id="6636929at2"/>
<evidence type="ECO:0000313" key="1">
    <source>
        <dbReference type="EMBL" id="AZQ40830.1"/>
    </source>
</evidence>
<name>A0A3Q9F2D0_9ACTN</name>
<keyword evidence="2" id="KW-1185">Reference proteome</keyword>
<sequence length="283" mass="31660">MPYARLPRRYHDRHIAHSTVDAYGRAHWLLTEHDPGGVPAHPYDAVVVTVGDGVPYETHLSAVLAGFPRLEALADDGFVLAAARSRTHEQQVQVFDPLGRCGVTFRVGDAIEHLLADESGALWVGYFDEGIYGDDELSRPGLRRWSLSGEPLWTYRRTRDAGEISDCYALNVHRRTVWACPYQRFPVLEIGRDGGMRVRQNSVQGAKGFVVHADRLVFFGGYGADHDRLVDCRLTEQTVEALTEGRLSRPDGGALGRRRVVSRGPRLYIQEEPGLEWTVLDIS</sequence>
<dbReference type="AlphaFoldDB" id="A0A3Q9F2D0"/>
<dbReference type="EMBL" id="CP034539">
    <property type="protein sequence ID" value="AZQ40830.1"/>
    <property type="molecule type" value="Genomic_DNA"/>
</dbReference>
<protein>
    <submittedName>
        <fullName evidence="1">Uncharacterized protein</fullName>
    </submittedName>
</protein>
<gene>
    <name evidence="1" type="ORF">EJ357_40270</name>
</gene>
<dbReference type="Proteomes" id="UP000280298">
    <property type="component" value="Chromosome"/>
</dbReference>
<organism evidence="1 2">
    <name type="scientific">Streptomyces cyaneochromogenes</name>
    <dbReference type="NCBI Taxonomy" id="2496836"/>
    <lineage>
        <taxon>Bacteria</taxon>
        <taxon>Bacillati</taxon>
        <taxon>Actinomycetota</taxon>
        <taxon>Actinomycetes</taxon>
        <taxon>Kitasatosporales</taxon>
        <taxon>Streptomycetaceae</taxon>
        <taxon>Streptomyces</taxon>
    </lineage>
</organism>
<evidence type="ECO:0000313" key="2">
    <source>
        <dbReference type="Proteomes" id="UP000280298"/>
    </source>
</evidence>